<sequence>MDLVGVAILSACLLQAITLVLLAAYVGRLLCRGTSLRGLLSWLAGLFASQRTDLADMKFREAQCRLLSYGSGLLLLGYFIWFCSMEYYYFQGLPEMVPVVPILSCVALYSLGLVWFTCGTAVVTPRTLDLWTTMTFLCISAPPLLDSDPEETSFTAHRSLLTRLVCCLAAQRFWLPCSLNALHGAVVLVRINERPFAEQASVQVILHFSVACVAYIVRQLVYTNIRTSLDLRNSTIELKSALRLLRGFCDAVVELDACLQLCGDVSQLTTMLLHGGGAFPSRNDFISYFCPADRDRVATCLRSEDASDSLPQALNARIMDSLSNQVEVELLHIRFEHPEGVRKLVGLREFPDSSAVAPLAQQSPRYPTPIEAVMLIEVPSFEVLEMEGPIEDALKAHGLATDAQLRDREGSQLSLSELFNRRELAKLQRVVNQCNREGNEARILDFDLRLQWGRSRRMRLEYDSILSTWVGSLILEIPVASEFAPSFLQTRVSKRRSDRRKRQSSRSSSESREGSAAKLRSSVSL</sequence>
<keyword evidence="2" id="KW-1133">Transmembrane helix</keyword>
<dbReference type="AlphaFoldDB" id="A0A812TWF0"/>
<evidence type="ECO:0000256" key="1">
    <source>
        <dbReference type="SAM" id="MobiDB-lite"/>
    </source>
</evidence>
<dbReference type="Proteomes" id="UP000604046">
    <property type="component" value="Unassembled WGS sequence"/>
</dbReference>
<evidence type="ECO:0000313" key="3">
    <source>
        <dbReference type="EMBL" id="CAE7552369.1"/>
    </source>
</evidence>
<reference evidence="3" key="1">
    <citation type="submission" date="2021-02" db="EMBL/GenBank/DDBJ databases">
        <authorList>
            <person name="Dougan E. K."/>
            <person name="Rhodes N."/>
            <person name="Thang M."/>
            <person name="Chan C."/>
        </authorList>
    </citation>
    <scope>NUCLEOTIDE SEQUENCE</scope>
</reference>
<keyword evidence="2" id="KW-0812">Transmembrane</keyword>
<proteinExistence type="predicted"/>
<accession>A0A812TWF0</accession>
<feature type="transmembrane region" description="Helical" evidence="2">
    <location>
        <begin position="6"/>
        <end position="27"/>
    </location>
</feature>
<comment type="caution">
    <text evidence="3">The sequence shown here is derived from an EMBL/GenBank/DDBJ whole genome shotgun (WGS) entry which is preliminary data.</text>
</comment>
<evidence type="ECO:0000256" key="2">
    <source>
        <dbReference type="SAM" id="Phobius"/>
    </source>
</evidence>
<keyword evidence="2" id="KW-0472">Membrane</keyword>
<gene>
    <name evidence="3" type="ORF">SNAT2548_LOCUS31021</name>
</gene>
<name>A0A812TWF0_9DINO</name>
<dbReference type="EMBL" id="CAJNDS010002635">
    <property type="protein sequence ID" value="CAE7552369.1"/>
    <property type="molecule type" value="Genomic_DNA"/>
</dbReference>
<feature type="transmembrane region" description="Helical" evidence="2">
    <location>
        <begin position="66"/>
        <end position="90"/>
    </location>
</feature>
<evidence type="ECO:0000313" key="4">
    <source>
        <dbReference type="Proteomes" id="UP000604046"/>
    </source>
</evidence>
<keyword evidence="4" id="KW-1185">Reference proteome</keyword>
<feature type="compositionally biased region" description="Basic residues" evidence="1">
    <location>
        <begin position="493"/>
        <end position="504"/>
    </location>
</feature>
<feature type="transmembrane region" description="Helical" evidence="2">
    <location>
        <begin position="96"/>
        <end position="116"/>
    </location>
</feature>
<protein>
    <submittedName>
        <fullName evidence="3">Uncharacterized protein</fullName>
    </submittedName>
</protein>
<feature type="region of interest" description="Disordered" evidence="1">
    <location>
        <begin position="493"/>
        <end position="525"/>
    </location>
</feature>
<organism evidence="3 4">
    <name type="scientific">Symbiodinium natans</name>
    <dbReference type="NCBI Taxonomy" id="878477"/>
    <lineage>
        <taxon>Eukaryota</taxon>
        <taxon>Sar</taxon>
        <taxon>Alveolata</taxon>
        <taxon>Dinophyceae</taxon>
        <taxon>Suessiales</taxon>
        <taxon>Symbiodiniaceae</taxon>
        <taxon>Symbiodinium</taxon>
    </lineage>
</organism>